<sequence length="346" mass="39443">MLLINGMHTGYTIISSVFIDRYLPGANGEFVKVYLTLVRLMEDQRQEVTVAALADRLEHTETDVVRALTYWERQGLLTLYQENDRITAIELLPVLAEAEPEKEPEAAVSAEPVSTASEPQKPSVPPKQFDLTALQQDEDFQQLIFLAETYLMRPMTPKDLDLFGYLYENLKFPADLMEYLIEYCVDGGHKSTKYMEAVALGWHSEGIRTAAEAKEANRVYSKENKRVMRAFGINGRVLGTEERKFVRMWIHDYKMPLEVVVEACNRTIKAIHQPSFEYADKILQSWKSQGVMTAERAREAAEAHRQEKKESGTKAAGSSSAGAKNRFHNFDQRSTDYDTLLREGMK</sequence>
<proteinExistence type="inferred from homology"/>
<dbReference type="RefSeq" id="WP_308453065.1">
    <property type="nucleotide sequence ID" value="NZ_JAJEQR010000010.1"/>
</dbReference>
<dbReference type="InterPro" id="IPR017019">
    <property type="entry name" value="DNA_replication_prd_bac"/>
</dbReference>
<reference evidence="4" key="1">
    <citation type="submission" date="2021-10" db="EMBL/GenBank/DDBJ databases">
        <title>Anaerobic single-cell dispensing facilitates the cultivation of human gut bacteria.</title>
        <authorList>
            <person name="Afrizal A."/>
        </authorList>
    </citation>
    <scope>NUCLEOTIDE SEQUENCE</scope>
    <source>
        <strain evidence="4">CLA-AA-H215</strain>
    </source>
</reference>
<feature type="compositionally biased region" description="Basic and acidic residues" evidence="2">
    <location>
        <begin position="328"/>
        <end position="346"/>
    </location>
</feature>
<dbReference type="PIRSF" id="PIRSF033722">
    <property type="entry name" value="DnaD_CA_C3587_prd"/>
    <property type="match status" value="1"/>
</dbReference>
<comment type="caution">
    <text evidence="4">The sequence shown here is derived from an EMBL/GenBank/DDBJ whole genome shotgun (WGS) entry which is preliminary data.</text>
</comment>
<dbReference type="SUPFAM" id="SSF158499">
    <property type="entry name" value="DnaD domain-like"/>
    <property type="match status" value="2"/>
</dbReference>
<name>A0AAE3EAI2_9FIRM</name>
<dbReference type="AlphaFoldDB" id="A0AAE3EAI2"/>
<dbReference type="Proteomes" id="UP001198182">
    <property type="component" value="Unassembled WGS sequence"/>
</dbReference>
<feature type="domain" description="DnaB/C C-terminal" evidence="3">
    <location>
        <begin position="145"/>
        <end position="216"/>
    </location>
</feature>
<dbReference type="EMBL" id="JAJEQR010000010">
    <property type="protein sequence ID" value="MCC2230360.1"/>
    <property type="molecule type" value="Genomic_DNA"/>
</dbReference>
<protein>
    <submittedName>
        <fullName evidence="4">DnaD domain protein</fullName>
    </submittedName>
</protein>
<dbReference type="Gene3D" id="1.10.10.630">
    <property type="entry name" value="DnaD domain-like"/>
    <property type="match status" value="2"/>
</dbReference>
<feature type="region of interest" description="Disordered" evidence="2">
    <location>
        <begin position="102"/>
        <end position="127"/>
    </location>
</feature>
<dbReference type="InterPro" id="IPR006343">
    <property type="entry name" value="DnaB/C_C"/>
</dbReference>
<evidence type="ECO:0000313" key="4">
    <source>
        <dbReference type="EMBL" id="MCC2230360.1"/>
    </source>
</evidence>
<keyword evidence="5" id="KW-1185">Reference proteome</keyword>
<dbReference type="InterPro" id="IPR034829">
    <property type="entry name" value="DnaD-like_sf"/>
</dbReference>
<feature type="region of interest" description="Disordered" evidence="2">
    <location>
        <begin position="296"/>
        <end position="346"/>
    </location>
</feature>
<organism evidence="4 5">
    <name type="scientific">Hominifimenecus microfluidus</name>
    <dbReference type="NCBI Taxonomy" id="2885348"/>
    <lineage>
        <taxon>Bacteria</taxon>
        <taxon>Bacillati</taxon>
        <taxon>Bacillota</taxon>
        <taxon>Clostridia</taxon>
        <taxon>Lachnospirales</taxon>
        <taxon>Lachnospiraceae</taxon>
        <taxon>Hominifimenecus</taxon>
    </lineage>
</organism>
<dbReference type="InterPro" id="IPR053162">
    <property type="entry name" value="DnaD"/>
</dbReference>
<dbReference type="InterPro" id="IPR036388">
    <property type="entry name" value="WH-like_DNA-bd_sf"/>
</dbReference>
<feature type="compositionally biased region" description="Low complexity" evidence="2">
    <location>
        <begin position="313"/>
        <end position="324"/>
    </location>
</feature>
<gene>
    <name evidence="4" type="ORF">LKD81_05015</name>
</gene>
<evidence type="ECO:0000256" key="1">
    <source>
        <dbReference type="ARBA" id="ARBA00093462"/>
    </source>
</evidence>
<comment type="similarity">
    <text evidence="1">Belongs to the DnaB/DnaD family.</text>
</comment>
<dbReference type="Gene3D" id="1.10.10.10">
    <property type="entry name" value="Winged helix-like DNA-binding domain superfamily/Winged helix DNA-binding domain"/>
    <property type="match status" value="1"/>
</dbReference>
<dbReference type="NCBIfam" id="TIGR01446">
    <property type="entry name" value="DnaD_dom"/>
    <property type="match status" value="2"/>
</dbReference>
<evidence type="ECO:0000256" key="2">
    <source>
        <dbReference type="SAM" id="MobiDB-lite"/>
    </source>
</evidence>
<dbReference type="PANTHER" id="PTHR37293:SF5">
    <property type="entry name" value="DNA REPLICATION PROTEIN"/>
    <property type="match status" value="1"/>
</dbReference>
<accession>A0AAE3EAI2</accession>
<dbReference type="Pfam" id="PF07261">
    <property type="entry name" value="DnaB_2"/>
    <property type="match status" value="2"/>
</dbReference>
<evidence type="ECO:0000259" key="3">
    <source>
        <dbReference type="Pfam" id="PF07261"/>
    </source>
</evidence>
<dbReference type="PANTHER" id="PTHR37293">
    <property type="entry name" value="PHAGE REPLICATION PROTEIN-RELATED"/>
    <property type="match status" value="1"/>
</dbReference>
<feature type="domain" description="DnaB/C C-terminal" evidence="3">
    <location>
        <begin position="234"/>
        <end position="299"/>
    </location>
</feature>
<feature type="compositionally biased region" description="Basic and acidic residues" evidence="2">
    <location>
        <begin position="296"/>
        <end position="312"/>
    </location>
</feature>
<evidence type="ECO:0000313" key="5">
    <source>
        <dbReference type="Proteomes" id="UP001198182"/>
    </source>
</evidence>